<dbReference type="RefSeq" id="WP_160984954.1">
    <property type="nucleotide sequence ID" value="NZ_WVTD01000003.1"/>
</dbReference>
<dbReference type="EMBL" id="WVTD01000003">
    <property type="protein sequence ID" value="MYL97215.1"/>
    <property type="molecule type" value="Genomic_DNA"/>
</dbReference>
<organism evidence="2 3">
    <name type="scientific">Novosphingobium silvae</name>
    <dbReference type="NCBI Taxonomy" id="2692619"/>
    <lineage>
        <taxon>Bacteria</taxon>
        <taxon>Pseudomonadati</taxon>
        <taxon>Pseudomonadota</taxon>
        <taxon>Alphaproteobacteria</taxon>
        <taxon>Sphingomonadales</taxon>
        <taxon>Sphingomonadaceae</taxon>
        <taxon>Novosphingobium</taxon>
    </lineage>
</organism>
<feature type="domain" description="DUF5615" evidence="1">
    <location>
        <begin position="10"/>
        <end position="75"/>
    </location>
</feature>
<comment type="caution">
    <text evidence="2">The sequence shown here is derived from an EMBL/GenBank/DDBJ whole genome shotgun (WGS) entry which is preliminary data.</text>
</comment>
<reference evidence="2 3" key="1">
    <citation type="submission" date="2019-12" db="EMBL/GenBank/DDBJ databases">
        <authorList>
            <person name="Feng G."/>
            <person name="Zhu H."/>
        </authorList>
    </citation>
    <scope>NUCLEOTIDE SEQUENCE [LARGE SCALE GENOMIC DNA]</scope>
    <source>
        <strain evidence="2 3">FGD1</strain>
    </source>
</reference>
<name>A0A7X4GEL9_9SPHN</name>
<evidence type="ECO:0000259" key="1">
    <source>
        <dbReference type="Pfam" id="PF18480"/>
    </source>
</evidence>
<keyword evidence="3" id="KW-1185">Reference proteome</keyword>
<gene>
    <name evidence="2" type="ORF">GR702_05445</name>
</gene>
<proteinExistence type="predicted"/>
<protein>
    <recommendedName>
        <fullName evidence="1">DUF5615 domain-containing protein</fullName>
    </recommendedName>
</protein>
<dbReference type="Proteomes" id="UP000465810">
    <property type="component" value="Unassembled WGS sequence"/>
</dbReference>
<dbReference type="AlphaFoldDB" id="A0A7X4GEL9"/>
<sequence>MSRRKSSIPFFTDNDVPDDVGRFLWDSGHDVTRLRDVMLDSSADPVVAAACRQQGLVLITHNVKHFRAIVRDHEVTRGQVDTLNRIEMGCKQIRSKARMEAALSLIEAEWARAEAQKTGMRIWIGDEVIRIHR</sequence>
<dbReference type="InterPro" id="IPR041049">
    <property type="entry name" value="DUF5615"/>
</dbReference>
<accession>A0A7X4GEL9</accession>
<evidence type="ECO:0000313" key="2">
    <source>
        <dbReference type="EMBL" id="MYL97215.1"/>
    </source>
</evidence>
<evidence type="ECO:0000313" key="3">
    <source>
        <dbReference type="Proteomes" id="UP000465810"/>
    </source>
</evidence>
<dbReference type="Pfam" id="PF18480">
    <property type="entry name" value="DUF5615"/>
    <property type="match status" value="1"/>
</dbReference>